<sequence>MRKFWLVSLFMVSSAVFSGATLAAPAEIAATKESFKLPSDVAKTAKPKTALRSSGALIQSVENNVWFDTIDISFESDLNNNGFYHGLYVRFDADTNYSSVPVYAHFALKRAGAPEVIIHTSSVFTLYGTSADDWFAIESELLHSLPPAYYDLVIRIYDADYNDLLAEISGFDEPALAELPLEDLSFDEPVVVVVEEDSGSFGWLGLLGLAGIAWTRRKAKIA</sequence>
<evidence type="ECO:0000256" key="1">
    <source>
        <dbReference type="SAM" id="SignalP"/>
    </source>
</evidence>
<keyword evidence="1" id="KW-0732">Signal</keyword>
<dbReference type="EMBL" id="RRCF01000002">
    <property type="protein sequence ID" value="RRJ21240.1"/>
    <property type="molecule type" value="Genomic_DNA"/>
</dbReference>
<name>A0A3P3QL75_9GAMM</name>
<reference evidence="2 3" key="1">
    <citation type="submission" date="2018-11" db="EMBL/GenBank/DDBJ databases">
        <title>Draft genome analysis of Rheinheimera mesophila isolated from an industrial waste site.</title>
        <authorList>
            <person name="Yu Q."/>
            <person name="Qi Y."/>
            <person name="Zhang H."/>
            <person name="Lu Y."/>
            <person name="Pu J."/>
        </authorList>
    </citation>
    <scope>NUCLEOTIDE SEQUENCE [LARGE SCALE GENOMIC DNA]</scope>
    <source>
        <strain evidence="2 3">IITR13</strain>
    </source>
</reference>
<dbReference type="OrthoDB" id="6322244at2"/>
<keyword evidence="3" id="KW-1185">Reference proteome</keyword>
<proteinExistence type="predicted"/>
<evidence type="ECO:0000313" key="2">
    <source>
        <dbReference type="EMBL" id="RRJ21240.1"/>
    </source>
</evidence>
<dbReference type="RefSeq" id="WP_046520519.1">
    <property type="nucleotide sequence ID" value="NZ_LAVS01000043.1"/>
</dbReference>
<protein>
    <submittedName>
        <fullName evidence="2">GlyGly-CTERM sorting domain-containing protein</fullName>
    </submittedName>
</protein>
<dbReference type="InterPro" id="IPR020008">
    <property type="entry name" value="GlyGly_CTERM"/>
</dbReference>
<dbReference type="NCBIfam" id="NF038116">
    <property type="entry name" value="Sden1266_dom"/>
    <property type="match status" value="1"/>
</dbReference>
<dbReference type="NCBIfam" id="TIGR03501">
    <property type="entry name" value="GlyGly_CTERM"/>
    <property type="match status" value="1"/>
</dbReference>
<dbReference type="AlphaFoldDB" id="A0A3P3QL75"/>
<comment type="caution">
    <text evidence="2">The sequence shown here is derived from an EMBL/GenBank/DDBJ whole genome shotgun (WGS) entry which is preliminary data.</text>
</comment>
<feature type="chain" id="PRO_5018592257" evidence="1">
    <location>
        <begin position="24"/>
        <end position="222"/>
    </location>
</feature>
<evidence type="ECO:0000313" key="3">
    <source>
        <dbReference type="Proteomes" id="UP000276260"/>
    </source>
</evidence>
<feature type="signal peptide" evidence="1">
    <location>
        <begin position="1"/>
        <end position="23"/>
    </location>
</feature>
<gene>
    <name evidence="2" type="ORF">EIK76_10180</name>
</gene>
<organism evidence="2 3">
    <name type="scientific">Rheinheimera mesophila</name>
    <dbReference type="NCBI Taxonomy" id="1547515"/>
    <lineage>
        <taxon>Bacteria</taxon>
        <taxon>Pseudomonadati</taxon>
        <taxon>Pseudomonadota</taxon>
        <taxon>Gammaproteobacteria</taxon>
        <taxon>Chromatiales</taxon>
        <taxon>Chromatiaceae</taxon>
        <taxon>Rheinheimera</taxon>
    </lineage>
</organism>
<accession>A0A3P3QL75</accession>
<dbReference type="Proteomes" id="UP000276260">
    <property type="component" value="Unassembled WGS sequence"/>
</dbReference>